<accession>A0ABR1AUF0</accession>
<dbReference type="Proteomes" id="UP001359485">
    <property type="component" value="Unassembled WGS sequence"/>
</dbReference>
<reference evidence="2 3" key="1">
    <citation type="submission" date="2023-09" db="EMBL/GenBank/DDBJ databases">
        <title>Genomes of two closely related lineages of the louse Polyplax serrata with different host specificities.</title>
        <authorList>
            <person name="Martinu J."/>
            <person name="Tarabai H."/>
            <person name="Stefka J."/>
            <person name="Hypsa V."/>
        </authorList>
    </citation>
    <scope>NUCLEOTIDE SEQUENCE [LARGE SCALE GENOMIC DNA]</scope>
    <source>
        <strain evidence="2">98ZLc_SE</strain>
    </source>
</reference>
<gene>
    <name evidence="2" type="ORF">RUM44_010028</name>
</gene>
<evidence type="ECO:0000313" key="2">
    <source>
        <dbReference type="EMBL" id="KAK6627550.1"/>
    </source>
</evidence>
<proteinExistence type="predicted"/>
<evidence type="ECO:0000256" key="1">
    <source>
        <dbReference type="SAM" id="MobiDB-lite"/>
    </source>
</evidence>
<dbReference type="EMBL" id="JAWJWF010000045">
    <property type="protein sequence ID" value="KAK6627550.1"/>
    <property type="molecule type" value="Genomic_DNA"/>
</dbReference>
<comment type="caution">
    <text evidence="2">The sequence shown here is derived from an EMBL/GenBank/DDBJ whole genome shotgun (WGS) entry which is preliminary data.</text>
</comment>
<organism evidence="2 3">
    <name type="scientific">Polyplax serrata</name>
    <name type="common">Common mouse louse</name>
    <dbReference type="NCBI Taxonomy" id="468196"/>
    <lineage>
        <taxon>Eukaryota</taxon>
        <taxon>Metazoa</taxon>
        <taxon>Ecdysozoa</taxon>
        <taxon>Arthropoda</taxon>
        <taxon>Hexapoda</taxon>
        <taxon>Insecta</taxon>
        <taxon>Pterygota</taxon>
        <taxon>Neoptera</taxon>
        <taxon>Paraneoptera</taxon>
        <taxon>Psocodea</taxon>
        <taxon>Troctomorpha</taxon>
        <taxon>Phthiraptera</taxon>
        <taxon>Anoplura</taxon>
        <taxon>Polyplacidae</taxon>
        <taxon>Polyplax</taxon>
    </lineage>
</organism>
<feature type="region of interest" description="Disordered" evidence="1">
    <location>
        <begin position="38"/>
        <end position="67"/>
    </location>
</feature>
<name>A0ABR1AUF0_POLSC</name>
<keyword evidence="3" id="KW-1185">Reference proteome</keyword>
<evidence type="ECO:0000313" key="3">
    <source>
        <dbReference type="Proteomes" id="UP001359485"/>
    </source>
</evidence>
<protein>
    <submittedName>
        <fullName evidence="2">Uncharacterized protein</fullName>
    </submittedName>
</protein>
<sequence>MVGKPLRENRFLVMGSRHGGDRYGGTQWNLTAFPVRVPDDNKLGLSTGGRRSEDPSMVSEGNTSTEK</sequence>